<evidence type="ECO:0000313" key="3">
    <source>
        <dbReference type="Proteomes" id="UP000198984"/>
    </source>
</evidence>
<dbReference type="EMBL" id="FOBB01000019">
    <property type="protein sequence ID" value="SEN94955.1"/>
    <property type="molecule type" value="Genomic_DNA"/>
</dbReference>
<evidence type="ECO:0000313" key="2">
    <source>
        <dbReference type="EMBL" id="SEN94955.1"/>
    </source>
</evidence>
<feature type="domain" description="DUF2357" evidence="1">
    <location>
        <begin position="85"/>
        <end position="334"/>
    </location>
</feature>
<gene>
    <name evidence="2" type="ORF">SAMN04488505_11910</name>
</gene>
<sequence length="755" mass="87322">MLKPNFMSLDKPISIALSNNEIIEITISPLTHGTLHEITPLEAKEHGEATVQLEEGRIYEYLITQGYQLSEPKVVYPSKLEKSLGQIKPNNYVGTLTIPIINLRDNKQCGELQLEVRSEKIDYRQDYQQMLEEIAEKCTELLMQPNAPISQYFTINFNEDARTLYQRFAFIKGILDTDEFNDAIYKVLLSPVTSWEEVEVEKDIRGVKRIDGKLLRQIINGPNRIPLPSTHPLSSKLGSVPQKVKINHKRETVDTPENRFIKYALSYFLYFCGNFANKLTVKSKHRDEVLALEEKLNHWLSNTLFKEVSSLHTLPLNSPILQRKEGYREIFRTWLMFDLAAKLIWHGGDDVYEGGKKDVAMLYEYWVFFKLTDAIGDAFKIKTANINSLIEPTPDGLGLKLKRGKECIPLLGTFEHAARKFNIRFSYNRTFSGKQDYPSAGSWTSPFRPDYTLSVWPQGITEERAEQEASMVHIQFDAKYKRELHKIFEPDGDLEEEKRQQSQGTYKKADLLKMHAYRDAIRRTAGAYVLYPGDVIEEKRRFHEILPGLGAFAIKPSNSKGDSNALTLFLNNIVEHFLNRASQRERMALKEYNIHQFPNKNNLNELLPEAYGSNRSLIPDEVFILIGYYKNKDHLDWIIKEGLYNTRKGSSPVNSNEAGAKYLLLYNGRTKQANLFFKLKDKGPRIYSAEELVKLNYPSKPTQKFYLVFEIDPMLEQEFEKRIWDIKKLSSHFPRQRGLPFSVSLTDLMEVLIRS</sequence>
<dbReference type="InterPro" id="IPR007505">
    <property type="entry name" value="PDDEXK_7"/>
</dbReference>
<organism evidence="2 3">
    <name type="scientific">Chitinophaga rupis</name>
    <dbReference type="NCBI Taxonomy" id="573321"/>
    <lineage>
        <taxon>Bacteria</taxon>
        <taxon>Pseudomonadati</taxon>
        <taxon>Bacteroidota</taxon>
        <taxon>Chitinophagia</taxon>
        <taxon>Chitinophagales</taxon>
        <taxon>Chitinophagaceae</taxon>
        <taxon>Chitinophaga</taxon>
    </lineage>
</organism>
<dbReference type="Pfam" id="PF09823">
    <property type="entry name" value="DUF2357"/>
    <property type="match status" value="1"/>
</dbReference>
<dbReference type="InterPro" id="IPR018633">
    <property type="entry name" value="DUF2357"/>
</dbReference>
<accession>A0A1H8KPY2</accession>
<protein>
    <recommendedName>
        <fullName evidence="1">DUF2357 domain-containing protein</fullName>
    </recommendedName>
</protein>
<dbReference type="Pfam" id="PF04411">
    <property type="entry name" value="PDDEXK_7"/>
    <property type="match status" value="1"/>
</dbReference>
<evidence type="ECO:0000259" key="1">
    <source>
        <dbReference type="Pfam" id="PF09823"/>
    </source>
</evidence>
<keyword evidence="3" id="KW-1185">Reference proteome</keyword>
<reference evidence="2 3" key="1">
    <citation type="submission" date="2016-10" db="EMBL/GenBank/DDBJ databases">
        <authorList>
            <person name="de Groot N.N."/>
        </authorList>
    </citation>
    <scope>NUCLEOTIDE SEQUENCE [LARGE SCALE GENOMIC DNA]</scope>
    <source>
        <strain evidence="2 3">DSM 21039</strain>
    </source>
</reference>
<dbReference type="AlphaFoldDB" id="A0A1H8KPY2"/>
<name>A0A1H8KPY2_9BACT</name>
<dbReference type="Proteomes" id="UP000198984">
    <property type="component" value="Unassembled WGS sequence"/>
</dbReference>
<proteinExistence type="predicted"/>
<dbReference type="STRING" id="573321.SAMN04488505_11910"/>